<evidence type="ECO:0000313" key="5">
    <source>
        <dbReference type="Proteomes" id="UP000516028"/>
    </source>
</evidence>
<reference evidence="4 5" key="1">
    <citation type="submission" date="2020-08" db="EMBL/GenBank/DDBJ databases">
        <title>Genome sequence of Diaphorobacter aerolatus KACC 16536T.</title>
        <authorList>
            <person name="Hyun D.-W."/>
            <person name="Bae J.-W."/>
        </authorList>
    </citation>
    <scope>NUCLEOTIDE SEQUENCE [LARGE SCALE GENOMIC DNA]</scope>
    <source>
        <strain evidence="4 5">KACC 16536</strain>
    </source>
</reference>
<dbReference type="EMBL" id="CP060783">
    <property type="protein sequence ID" value="QNP48373.1"/>
    <property type="molecule type" value="Genomic_DNA"/>
</dbReference>
<dbReference type="InterPro" id="IPR002110">
    <property type="entry name" value="Ankyrin_rpt"/>
</dbReference>
<sequence length="206" mass="22287">MNPSQKTREQIFKAAQDGDTEQLNHLFGAGMVSSPMGIQDLQSVKNWALSQASQHGHLNAVENLLNRGAEIDSFGGNALGVAALNGHTQVVSYLLDHDADIHTEEDNALLNAAENNHLETVKVLIERGADPEAQDGQALLGAAFNDAKEVVEYFLIELSLDVSPNNQQRLKDNNASYALKVLAMRDDIATPEPAPAPTRTLKRGLL</sequence>
<dbReference type="Proteomes" id="UP000516028">
    <property type="component" value="Chromosome"/>
</dbReference>
<feature type="repeat" description="ANK" evidence="3">
    <location>
        <begin position="74"/>
        <end position="106"/>
    </location>
</feature>
<dbReference type="PROSITE" id="PS50297">
    <property type="entry name" value="ANK_REP_REGION"/>
    <property type="match status" value="2"/>
</dbReference>
<dbReference type="PROSITE" id="PS50088">
    <property type="entry name" value="ANK_REPEAT"/>
    <property type="match status" value="2"/>
</dbReference>
<organism evidence="4 5">
    <name type="scientific">Diaphorobacter aerolatus</name>
    <dbReference type="NCBI Taxonomy" id="1288495"/>
    <lineage>
        <taxon>Bacteria</taxon>
        <taxon>Pseudomonadati</taxon>
        <taxon>Pseudomonadota</taxon>
        <taxon>Betaproteobacteria</taxon>
        <taxon>Burkholderiales</taxon>
        <taxon>Comamonadaceae</taxon>
        <taxon>Diaphorobacter</taxon>
    </lineage>
</organism>
<dbReference type="SMART" id="SM00248">
    <property type="entry name" value="ANK"/>
    <property type="match status" value="3"/>
</dbReference>
<dbReference type="RefSeq" id="WP_187723971.1">
    <property type="nucleotide sequence ID" value="NZ_CP060783.1"/>
</dbReference>
<keyword evidence="5" id="KW-1185">Reference proteome</keyword>
<name>A0A7H0GJA7_9BURK</name>
<dbReference type="InterPro" id="IPR036770">
    <property type="entry name" value="Ankyrin_rpt-contain_sf"/>
</dbReference>
<evidence type="ECO:0000256" key="1">
    <source>
        <dbReference type="ARBA" id="ARBA00022737"/>
    </source>
</evidence>
<dbReference type="AlphaFoldDB" id="A0A7H0GJA7"/>
<protein>
    <submittedName>
        <fullName evidence="4">Ankyrin repeat domain-containing protein</fullName>
    </submittedName>
</protein>
<evidence type="ECO:0000313" key="4">
    <source>
        <dbReference type="EMBL" id="QNP48373.1"/>
    </source>
</evidence>
<gene>
    <name evidence="4" type="ORF">H9K75_20860</name>
</gene>
<accession>A0A7H0GJA7</accession>
<keyword evidence="2 3" id="KW-0040">ANK repeat</keyword>
<evidence type="ECO:0000256" key="3">
    <source>
        <dbReference type="PROSITE-ProRule" id="PRU00023"/>
    </source>
</evidence>
<dbReference type="KEGG" id="daer:H9K75_20860"/>
<dbReference type="Gene3D" id="1.25.40.20">
    <property type="entry name" value="Ankyrin repeat-containing domain"/>
    <property type="match status" value="2"/>
</dbReference>
<dbReference type="PANTHER" id="PTHR24123">
    <property type="entry name" value="ANKYRIN REPEAT-CONTAINING"/>
    <property type="match status" value="1"/>
</dbReference>
<dbReference type="PRINTS" id="PR01415">
    <property type="entry name" value="ANKYRIN"/>
</dbReference>
<evidence type="ECO:0000256" key="2">
    <source>
        <dbReference type="ARBA" id="ARBA00023043"/>
    </source>
</evidence>
<feature type="repeat" description="ANK" evidence="3">
    <location>
        <begin position="104"/>
        <end position="136"/>
    </location>
</feature>
<dbReference type="SUPFAM" id="SSF48403">
    <property type="entry name" value="Ankyrin repeat"/>
    <property type="match status" value="1"/>
</dbReference>
<proteinExistence type="predicted"/>
<keyword evidence="1" id="KW-0677">Repeat</keyword>
<dbReference type="Pfam" id="PF12796">
    <property type="entry name" value="Ank_2"/>
    <property type="match status" value="1"/>
</dbReference>
<dbReference type="PANTHER" id="PTHR24123:SF33">
    <property type="entry name" value="PROTEIN HOS4"/>
    <property type="match status" value="1"/>
</dbReference>
<dbReference type="InterPro" id="IPR051165">
    <property type="entry name" value="Multifunctional_ANK_Repeat"/>
</dbReference>